<evidence type="ECO:0000313" key="6">
    <source>
        <dbReference type="EMBL" id="RIE06993.1"/>
    </source>
</evidence>
<organism evidence="6 7">
    <name type="scientific">Candidatus Cryosericum terrychapinii</name>
    <dbReference type="NCBI Taxonomy" id="2290919"/>
    <lineage>
        <taxon>Bacteria</taxon>
        <taxon>Pseudomonadati</taxon>
        <taxon>Caldisericota/Cryosericota group</taxon>
        <taxon>Candidatus Cryosericota</taxon>
        <taxon>Candidatus Cryosericia</taxon>
        <taxon>Candidatus Cryosericales</taxon>
        <taxon>Candidatus Cryosericaceae</taxon>
        <taxon>Candidatus Cryosericum</taxon>
    </lineage>
</organism>
<reference evidence="6 7" key="1">
    <citation type="submission" date="2018-09" db="EMBL/GenBank/DDBJ databases">
        <title>Discovery and Ecogenomic Context for Candidatus Cryosericales, a Global Caldiserica Order Active in Thawing Permafrost.</title>
        <authorList>
            <person name="Martinez M.A."/>
            <person name="Woodcroft B.J."/>
            <person name="Ignacio Espinoza J.C."/>
            <person name="Zayed A."/>
            <person name="Singleton C.M."/>
            <person name="Boyd J."/>
            <person name="Li Y.-F."/>
            <person name="Purvine S."/>
            <person name="Maughan H."/>
            <person name="Hodgkins S.B."/>
            <person name="Anderson D."/>
            <person name="Sederholm M."/>
            <person name="Temperton B."/>
            <person name="Saleska S.R."/>
            <person name="Tyson G.W."/>
            <person name="Rich V.I."/>
        </authorList>
    </citation>
    <scope>NUCLEOTIDE SEQUENCE [LARGE SCALE GENOMIC DNA]</scope>
    <source>
        <strain evidence="6 7">SMC7</strain>
    </source>
</reference>
<dbReference type="PANTHER" id="PTHR20982:SF3">
    <property type="entry name" value="MITOCHONDRIAL RIBOSOME RECYCLING FACTOR PSEUDO 1"/>
    <property type="match status" value="1"/>
</dbReference>
<dbReference type="FunFam" id="3.30.1360.40:FF:000001">
    <property type="entry name" value="Ribosome-recycling factor"/>
    <property type="match status" value="1"/>
</dbReference>
<accession>A0A398CWS4</accession>
<dbReference type="Proteomes" id="UP000266328">
    <property type="component" value="Unassembled WGS sequence"/>
</dbReference>
<dbReference type="Gene3D" id="3.30.1360.40">
    <property type="match status" value="1"/>
</dbReference>
<protein>
    <recommendedName>
        <fullName evidence="3">Ribosome-recycling factor</fullName>
        <shortName evidence="3">RRF</shortName>
    </recommendedName>
    <alternativeName>
        <fullName evidence="3">Ribosome-releasing factor</fullName>
    </alternativeName>
</protein>
<comment type="similarity">
    <text evidence="1 3">Belongs to the RRF family.</text>
</comment>
<comment type="function">
    <text evidence="3">Responsible for the release of ribosomes from messenger RNA at the termination of protein biosynthesis. May increase the efficiency of translation by recycling ribosomes from one round of translation to another.</text>
</comment>
<evidence type="ECO:0000256" key="1">
    <source>
        <dbReference type="ARBA" id="ARBA00005912"/>
    </source>
</evidence>
<keyword evidence="2 3" id="KW-0648">Protein biosynthesis</keyword>
<evidence type="ECO:0000313" key="7">
    <source>
        <dbReference type="Proteomes" id="UP000266328"/>
    </source>
</evidence>
<dbReference type="GO" id="GO:0006415">
    <property type="term" value="P:translational termination"/>
    <property type="evidence" value="ECO:0007669"/>
    <property type="project" value="UniProtKB-UniRule"/>
</dbReference>
<dbReference type="NCBIfam" id="TIGR00496">
    <property type="entry name" value="frr"/>
    <property type="match status" value="1"/>
</dbReference>
<dbReference type="SUPFAM" id="SSF55194">
    <property type="entry name" value="Ribosome recycling factor, RRF"/>
    <property type="match status" value="1"/>
</dbReference>
<comment type="caution">
    <text evidence="6">The sequence shown here is derived from an EMBL/GenBank/DDBJ whole genome shotgun (WGS) entry which is preliminary data.</text>
</comment>
<dbReference type="OrthoDB" id="9804006at2"/>
<dbReference type="InterPro" id="IPR023584">
    <property type="entry name" value="Ribosome_recyc_fac_dom"/>
</dbReference>
<keyword evidence="4" id="KW-0175">Coiled coil</keyword>
<gene>
    <name evidence="3" type="primary">frr</name>
    <name evidence="6" type="ORF">SMC7_00425</name>
</gene>
<dbReference type="Gene3D" id="1.10.132.20">
    <property type="entry name" value="Ribosome-recycling factor"/>
    <property type="match status" value="1"/>
</dbReference>
<dbReference type="GO" id="GO:0043023">
    <property type="term" value="F:ribosomal large subunit binding"/>
    <property type="evidence" value="ECO:0007669"/>
    <property type="project" value="TreeGrafter"/>
</dbReference>
<feature type="coiled-coil region" evidence="4">
    <location>
        <begin position="120"/>
        <end position="154"/>
    </location>
</feature>
<dbReference type="PANTHER" id="PTHR20982">
    <property type="entry name" value="RIBOSOME RECYCLING FACTOR"/>
    <property type="match status" value="1"/>
</dbReference>
<keyword evidence="3" id="KW-0963">Cytoplasm</keyword>
<dbReference type="AlphaFoldDB" id="A0A398CWS4"/>
<name>A0A398CWS4_9BACT</name>
<dbReference type="HAMAP" id="MF_00040">
    <property type="entry name" value="RRF"/>
    <property type="match status" value="1"/>
</dbReference>
<proteinExistence type="inferred from homology"/>
<dbReference type="GO" id="GO:0005737">
    <property type="term" value="C:cytoplasm"/>
    <property type="evidence" value="ECO:0007669"/>
    <property type="project" value="UniProtKB-SubCell"/>
</dbReference>
<evidence type="ECO:0000256" key="2">
    <source>
        <dbReference type="ARBA" id="ARBA00022917"/>
    </source>
</evidence>
<comment type="subcellular location">
    <subcellularLocation>
        <location evidence="3">Cytoplasm</location>
    </subcellularLocation>
</comment>
<sequence>MQAAHQALLKDYSEIRAGRITPAYVDGVVVEAYGQRNPLKDVATISAPQAKVLVVEPWDKNLLKEVERAILKANIGVTPTNDGQRVRLVFPDLTLDERKKMVARISQLTEKFREEIRSVRRDVRDDIKAKEKAKELSEDEQHRLEEELDKLTDKHITEINKAFEAKEKEILSL</sequence>
<evidence type="ECO:0000256" key="3">
    <source>
        <dbReference type="HAMAP-Rule" id="MF_00040"/>
    </source>
</evidence>
<dbReference type="EMBL" id="QXIS01000001">
    <property type="protein sequence ID" value="RIE06993.1"/>
    <property type="molecule type" value="Genomic_DNA"/>
</dbReference>
<feature type="domain" description="Ribosome recycling factor" evidence="5">
    <location>
        <begin position="10"/>
        <end position="171"/>
    </location>
</feature>
<evidence type="ECO:0000256" key="4">
    <source>
        <dbReference type="SAM" id="Coils"/>
    </source>
</evidence>
<evidence type="ECO:0000259" key="5">
    <source>
        <dbReference type="Pfam" id="PF01765"/>
    </source>
</evidence>
<dbReference type="CDD" id="cd00520">
    <property type="entry name" value="RRF"/>
    <property type="match status" value="1"/>
</dbReference>
<dbReference type="InterPro" id="IPR036191">
    <property type="entry name" value="RRF_sf"/>
</dbReference>
<keyword evidence="7" id="KW-1185">Reference proteome</keyword>
<dbReference type="InterPro" id="IPR002661">
    <property type="entry name" value="Ribosome_recyc_fac"/>
</dbReference>
<dbReference type="Pfam" id="PF01765">
    <property type="entry name" value="RRF"/>
    <property type="match status" value="1"/>
</dbReference>